<keyword evidence="9" id="KW-1185">Reference proteome</keyword>
<reference evidence="8" key="4">
    <citation type="submission" date="2025-09" db="UniProtKB">
        <authorList>
            <consortium name="Ensembl"/>
        </authorList>
    </citation>
    <scope>IDENTIFICATION</scope>
</reference>
<reference evidence="9" key="1">
    <citation type="journal article" date="2002" name="Science">
        <title>The draft genome of Ciona intestinalis: insights into chordate and vertebrate origins.</title>
        <authorList>
            <person name="Dehal P."/>
            <person name="Satou Y."/>
            <person name="Campbell R.K."/>
            <person name="Chapman J."/>
            <person name="Degnan B."/>
            <person name="De Tomaso A."/>
            <person name="Davidson B."/>
            <person name="Di Gregorio A."/>
            <person name="Gelpke M."/>
            <person name="Goodstein D.M."/>
            <person name="Harafuji N."/>
            <person name="Hastings K.E."/>
            <person name="Ho I."/>
            <person name="Hotta K."/>
            <person name="Huang W."/>
            <person name="Kawashima T."/>
            <person name="Lemaire P."/>
            <person name="Martinez D."/>
            <person name="Meinertzhagen I.A."/>
            <person name="Necula S."/>
            <person name="Nonaka M."/>
            <person name="Putnam N."/>
            <person name="Rash S."/>
            <person name="Saiga H."/>
            <person name="Satake M."/>
            <person name="Terry A."/>
            <person name="Yamada L."/>
            <person name="Wang H.G."/>
            <person name="Awazu S."/>
            <person name="Azumi K."/>
            <person name="Boore J."/>
            <person name="Branno M."/>
            <person name="Chin-Bow S."/>
            <person name="DeSantis R."/>
            <person name="Doyle S."/>
            <person name="Francino P."/>
            <person name="Keys D.N."/>
            <person name="Haga S."/>
            <person name="Hayashi H."/>
            <person name="Hino K."/>
            <person name="Imai K.S."/>
            <person name="Inaba K."/>
            <person name="Kano S."/>
            <person name="Kobayashi K."/>
            <person name="Kobayashi M."/>
            <person name="Lee B.I."/>
            <person name="Makabe K.W."/>
            <person name="Manohar C."/>
            <person name="Matassi G."/>
            <person name="Medina M."/>
            <person name="Mochizuki Y."/>
            <person name="Mount S."/>
            <person name="Morishita T."/>
            <person name="Miura S."/>
            <person name="Nakayama A."/>
            <person name="Nishizaka S."/>
            <person name="Nomoto H."/>
            <person name="Ohta F."/>
            <person name="Oishi K."/>
            <person name="Rigoutsos I."/>
            <person name="Sano M."/>
            <person name="Sasaki A."/>
            <person name="Sasakura Y."/>
            <person name="Shoguchi E."/>
            <person name="Shin-i T."/>
            <person name="Spagnuolo A."/>
            <person name="Stainier D."/>
            <person name="Suzuki M.M."/>
            <person name="Tassy O."/>
            <person name="Takatori N."/>
            <person name="Tokuoka M."/>
            <person name="Yagi K."/>
            <person name="Yoshizaki F."/>
            <person name="Wada S."/>
            <person name="Zhang C."/>
            <person name="Hyatt P.D."/>
            <person name="Larimer F."/>
            <person name="Detter C."/>
            <person name="Doggett N."/>
            <person name="Glavina T."/>
            <person name="Hawkins T."/>
            <person name="Richardson P."/>
            <person name="Lucas S."/>
            <person name="Kohara Y."/>
            <person name="Levine M."/>
            <person name="Satoh N."/>
            <person name="Rokhsar D.S."/>
        </authorList>
    </citation>
    <scope>NUCLEOTIDE SEQUENCE [LARGE SCALE GENOMIC DNA]</scope>
</reference>
<dbReference type="GO" id="GO:0000076">
    <property type="term" value="P:DNA replication checkpoint signaling"/>
    <property type="evidence" value="ECO:0000318"/>
    <property type="project" value="GO_Central"/>
</dbReference>
<evidence type="ECO:0000313" key="9">
    <source>
        <dbReference type="Proteomes" id="UP000008144"/>
    </source>
</evidence>
<dbReference type="PANTHER" id="PTHR22940">
    <property type="entry name" value="TIMEOUT/TIMELESS-2"/>
    <property type="match status" value="1"/>
</dbReference>
<keyword evidence="3" id="KW-0539">Nucleus</keyword>
<dbReference type="GO" id="GO:0006281">
    <property type="term" value="P:DNA repair"/>
    <property type="evidence" value="ECO:0000318"/>
    <property type="project" value="GO_Central"/>
</dbReference>
<evidence type="ECO:0000313" key="8">
    <source>
        <dbReference type="Ensembl" id="ENSCINP00000008456.3"/>
    </source>
</evidence>
<evidence type="ECO:0000256" key="1">
    <source>
        <dbReference type="ARBA" id="ARBA00004123"/>
    </source>
</evidence>
<feature type="compositionally biased region" description="Acidic residues" evidence="5">
    <location>
        <begin position="663"/>
        <end position="676"/>
    </location>
</feature>
<dbReference type="Proteomes" id="UP000008144">
    <property type="component" value="Chromosome 1"/>
</dbReference>
<keyword evidence="4" id="KW-0131">Cell cycle</keyword>
<dbReference type="Pfam" id="PF26019">
    <property type="entry name" value="HTH_TIMELESS"/>
    <property type="match status" value="1"/>
</dbReference>
<feature type="region of interest" description="Disordered" evidence="5">
    <location>
        <begin position="941"/>
        <end position="982"/>
    </location>
</feature>
<comment type="similarity">
    <text evidence="2">Belongs to the timeless family.</text>
</comment>
<protein>
    <recommendedName>
        <fullName evidence="10">Timeless N-terminal domain-containing protein</fullName>
    </recommendedName>
</protein>
<dbReference type="InParanoid" id="F6YH93"/>
<reference evidence="8" key="2">
    <citation type="journal article" date="2008" name="Genome Biol.">
        <title>Improved genome assembly and evidence-based global gene model set for the chordate Ciona intestinalis: new insight into intron and operon populations.</title>
        <authorList>
            <person name="Satou Y."/>
            <person name="Mineta K."/>
            <person name="Ogasawara M."/>
            <person name="Sasakura Y."/>
            <person name="Shoguchi E."/>
            <person name="Ueno K."/>
            <person name="Yamada L."/>
            <person name="Matsumoto J."/>
            <person name="Wasserscheid J."/>
            <person name="Dewar K."/>
            <person name="Wiley G.B."/>
            <person name="Macmil S.L."/>
            <person name="Roe B.A."/>
            <person name="Zeller R.W."/>
            <person name="Hastings K.E."/>
            <person name="Lemaire P."/>
            <person name="Lindquist E."/>
            <person name="Endo T."/>
            <person name="Hotta K."/>
            <person name="Inaba K."/>
        </authorList>
    </citation>
    <scope>NUCLEOTIDE SEQUENCE [LARGE SCALE GENOMIC DNA]</scope>
    <source>
        <strain evidence="8">wild type</strain>
    </source>
</reference>
<dbReference type="EMBL" id="EAAA01000048">
    <property type="status" value="NOT_ANNOTATED_CDS"/>
    <property type="molecule type" value="Genomic_DNA"/>
</dbReference>
<evidence type="ECO:0000259" key="6">
    <source>
        <dbReference type="Pfam" id="PF04821"/>
    </source>
</evidence>
<dbReference type="Pfam" id="PF05029">
    <property type="entry name" value="TIMELESS_C"/>
    <property type="match status" value="1"/>
</dbReference>
<reference evidence="8" key="3">
    <citation type="submission" date="2025-08" db="UniProtKB">
        <authorList>
            <consortium name="Ensembl"/>
        </authorList>
    </citation>
    <scope>IDENTIFICATION</scope>
</reference>
<dbReference type="Ensembl" id="ENSCINT00000008456.3">
    <property type="protein sequence ID" value="ENSCINP00000008456.3"/>
    <property type="gene ID" value="ENSCING00000002042.3"/>
</dbReference>
<feature type="domain" description="Timeless N-terminal" evidence="6">
    <location>
        <begin position="20"/>
        <end position="280"/>
    </location>
</feature>
<dbReference type="PANTHER" id="PTHR22940:SF4">
    <property type="entry name" value="PROTEIN TIMELESS HOMOLOG"/>
    <property type="match status" value="1"/>
</dbReference>
<dbReference type="FunCoup" id="F6YH93">
    <property type="interactions" value="255"/>
</dbReference>
<dbReference type="GO" id="GO:0048511">
    <property type="term" value="P:rhythmic process"/>
    <property type="evidence" value="ECO:0007669"/>
    <property type="project" value="UniProtKB-KW"/>
</dbReference>
<comment type="subcellular location">
    <subcellularLocation>
        <location evidence="1">Nucleus</location>
    </subcellularLocation>
</comment>
<dbReference type="STRING" id="7719.ENSCINP00000008456"/>
<dbReference type="GO" id="GO:0043111">
    <property type="term" value="P:replication fork arrest"/>
    <property type="evidence" value="ECO:0000318"/>
    <property type="project" value="GO_Central"/>
</dbReference>
<dbReference type="EMBL" id="EAAA01000047">
    <property type="status" value="NOT_ANNOTATED_CDS"/>
    <property type="molecule type" value="Genomic_DNA"/>
</dbReference>
<proteinExistence type="inferred from homology"/>
<sequence length="1111" mass="128329">NMNTEILSTCASLGYLEDDKYFKEVDCLDSIKYLIKYLHNDDNNHSVRIQLGESQILQNDLIPLLIHYANDGDLFQTVLRLVVNLTQPTLLCFGGKVPKDTLLHHHFLQIVAYNQGYKEAFGSGGEIWKILSQKVYDVLETEWEDRRPEVGLLVERILILIRNLLHIPPTNEDRDKTSNFSSHDKIIREMHIAEIDSLILYVSGSPTEQEWCLHIIEIICLLLKEQVAETLGKTGKMKSESERQKEGDELLNLRRIEETKKKAVRAKMNPWHSRFGGTFVHRGTKSISDERDLIVHKAVRQCDKVTFDDGKAKLKKARNRRALVQDDVKCRSSLNIRNTLKEFCSRLLDSSYNVLMKAVKDRLSREKAQDHDETYYFWAMSFFLQFNSLFSLCMWYIKHFLSLRSIKNKIHFKFGGSTKVSAHENFDPYFSYLHLFLRRFNILLSRVLMTVHTMEQANDTSLKEASKVILNNIFYVVEYREIFLTLLRKFDERKQTRGFLKDVVKATHLFLKMFENYCNCRDNTVVVEKRIRSKKKKKKAKKPIGENNLTEEERALKWGEVQTELREFLQETSPATSEILAADIFDPTSDQTEEEQQRTTVVKIQRYIHAGRCSEAVSTLRVARELWPEKQIFGSATMTSDEELTSLQEVCLADLTSVAAPQDNEESEEEESDEEVLPPPRSTEVEFNYQDYLKKFADSRIMVQYVRLLKEFDQNDEHVNHCLVKMLHRVGFTLKMYGLLFHVSLFRVFQKVNASVSTKSSKELVTFARWLLSKFHEVAARNPTLFMEMLFWKQSAAEVYDVTEGYGSFSSVQGKSAKVVWTDDEVAELTELFHKYKDQDIDTVDGILSDISNDSRSRLQVCKQLVRQGLAQSMAELKKAKGTKSVAWREDDVNELKILVEEFKSSSDPIGNILQMMSNKKPRATVINKVLALGLVNDRKELHKKRKTTPRNNKQAEPMHIGGRSDSEDEPSALSSDDDSEVDETGIKNNYLQFSCLVSAERCSSLIRDYCNHGDEDCVAWIQTSLKSALEDRGTNKCKTAEPVPLVPVTEEQESALDDRHFKKLLKLLGLQPPDNEQERYWRIPGSMSPIKIEDSILKLKPTTNKRQRMP</sequence>
<feature type="compositionally biased region" description="Acidic residues" evidence="5">
    <location>
        <begin position="967"/>
        <end position="982"/>
    </location>
</feature>
<accession>F6YH93</accession>
<dbReference type="GeneTree" id="ENSGT00390000015124"/>
<feature type="region of interest" description="Disordered" evidence="5">
    <location>
        <begin position="660"/>
        <end position="680"/>
    </location>
</feature>
<dbReference type="Pfam" id="PF04821">
    <property type="entry name" value="TIMELESS"/>
    <property type="match status" value="1"/>
</dbReference>
<feature type="domain" description="Timeless C-terminal" evidence="7">
    <location>
        <begin position="1006"/>
        <end position="1093"/>
    </location>
</feature>
<evidence type="ECO:0000259" key="7">
    <source>
        <dbReference type="Pfam" id="PF05029"/>
    </source>
</evidence>
<dbReference type="InterPro" id="IPR006906">
    <property type="entry name" value="Timeless_N"/>
</dbReference>
<organism evidence="8 9">
    <name type="scientific">Ciona intestinalis</name>
    <name type="common">Transparent sea squirt</name>
    <name type="synonym">Ascidia intestinalis</name>
    <dbReference type="NCBI Taxonomy" id="7719"/>
    <lineage>
        <taxon>Eukaryota</taxon>
        <taxon>Metazoa</taxon>
        <taxon>Chordata</taxon>
        <taxon>Tunicata</taxon>
        <taxon>Ascidiacea</taxon>
        <taxon>Phlebobranchia</taxon>
        <taxon>Cionidae</taxon>
        <taxon>Ciona</taxon>
    </lineage>
</organism>
<evidence type="ECO:0000256" key="3">
    <source>
        <dbReference type="ARBA" id="ARBA00023242"/>
    </source>
</evidence>
<evidence type="ECO:0000256" key="4">
    <source>
        <dbReference type="ARBA" id="ARBA00023306"/>
    </source>
</evidence>
<evidence type="ECO:0000256" key="2">
    <source>
        <dbReference type="ARBA" id="ARBA00008174"/>
    </source>
</evidence>
<dbReference type="InterPro" id="IPR044998">
    <property type="entry name" value="Timeless"/>
</dbReference>
<dbReference type="AlphaFoldDB" id="F6YH93"/>
<dbReference type="GO" id="GO:0003677">
    <property type="term" value="F:DNA binding"/>
    <property type="evidence" value="ECO:0000318"/>
    <property type="project" value="GO_Central"/>
</dbReference>
<dbReference type="OMA" id="LTRNVAM"/>
<evidence type="ECO:0000256" key="5">
    <source>
        <dbReference type="SAM" id="MobiDB-lite"/>
    </source>
</evidence>
<dbReference type="InterPro" id="IPR007725">
    <property type="entry name" value="TIMELESS_C"/>
</dbReference>
<name>F6YH93_CIOIN</name>
<dbReference type="GO" id="GO:0031298">
    <property type="term" value="C:replication fork protection complex"/>
    <property type="evidence" value="ECO:0000318"/>
    <property type="project" value="GO_Central"/>
</dbReference>
<evidence type="ECO:0008006" key="10">
    <source>
        <dbReference type="Google" id="ProtNLM"/>
    </source>
</evidence>